<keyword evidence="2" id="KW-0418">Kinase</keyword>
<organism evidence="2 3">
    <name type="scientific">Kitasatospora cineracea</name>
    <dbReference type="NCBI Taxonomy" id="88074"/>
    <lineage>
        <taxon>Bacteria</taxon>
        <taxon>Bacillati</taxon>
        <taxon>Actinomycetota</taxon>
        <taxon>Actinomycetes</taxon>
        <taxon>Kitasatosporales</taxon>
        <taxon>Streptomycetaceae</taxon>
        <taxon>Kitasatospora</taxon>
    </lineage>
</organism>
<sequence length="404" mass="41696">MANGGLTPLMRDVRDRNLAALLRHVVACGPTGRKQLGRATGLSFTTVTRLAGNLVAAGILAELPPPARTGQAGRAAGRPEIPLGFADRGRFVVGAHIHARRVTATVFDLAGAEAGSFEVNCTSAQPETVVAAAVAATGLALGSVPAGQVLGIGLATGGTVDAETGRVVDSPQLGWRDVDLGTPFARFGVPVLIDNSVRCFALAPLWDAAAPAADSTLTVFVANVVGAALVVNRTLHRGPGASAGEIAHLPVPDGPGTPCPCGRTDCLGVVATNRALHARAVEAGLLAADTPWAEVLRDDLDGVPGEGLRMLRQERARVLGEAVGFLQEFYNPELTVVAGYLGTPGDVDLCLAAVRARTARTSAGTRCRVEHRDAVGTSWDRASAALVLDDFLRRPTAYEAALLD</sequence>
<evidence type="ECO:0000313" key="2">
    <source>
        <dbReference type="EMBL" id="ROR46390.1"/>
    </source>
</evidence>
<name>A0A8G1ULR4_9ACTN</name>
<keyword evidence="2" id="KW-0808">Transferase</keyword>
<proteinExistence type="inferred from homology"/>
<protein>
    <submittedName>
        <fullName evidence="2">Putative NBD/HSP70 family sugar kinase</fullName>
    </submittedName>
</protein>
<dbReference type="EMBL" id="RJVJ01000001">
    <property type="protein sequence ID" value="ROR46390.1"/>
    <property type="molecule type" value="Genomic_DNA"/>
</dbReference>
<accession>A0A8G1ULR4</accession>
<evidence type="ECO:0000256" key="1">
    <source>
        <dbReference type="ARBA" id="ARBA00006479"/>
    </source>
</evidence>
<dbReference type="InterPro" id="IPR000600">
    <property type="entry name" value="ROK"/>
</dbReference>
<reference evidence="2 3" key="1">
    <citation type="submission" date="2018-11" db="EMBL/GenBank/DDBJ databases">
        <title>Sequencing the genomes of 1000 actinobacteria strains.</title>
        <authorList>
            <person name="Klenk H.-P."/>
        </authorList>
    </citation>
    <scope>NUCLEOTIDE SEQUENCE [LARGE SCALE GENOMIC DNA]</scope>
    <source>
        <strain evidence="2 3">DSM 44780</strain>
    </source>
</reference>
<comment type="similarity">
    <text evidence="1">Belongs to the ROK (NagC/XylR) family.</text>
</comment>
<dbReference type="Gene3D" id="1.10.10.10">
    <property type="entry name" value="Winged helix-like DNA-binding domain superfamily/Winged helix DNA-binding domain"/>
    <property type="match status" value="1"/>
</dbReference>
<gene>
    <name evidence="2" type="ORF">EDD39_4659</name>
</gene>
<comment type="caution">
    <text evidence="2">The sequence shown here is derived from an EMBL/GenBank/DDBJ whole genome shotgun (WGS) entry which is preliminary data.</text>
</comment>
<dbReference type="OrthoDB" id="3605644at2"/>
<dbReference type="Gene3D" id="3.30.420.40">
    <property type="match status" value="2"/>
</dbReference>
<dbReference type="RefSeq" id="WP_123558921.1">
    <property type="nucleotide sequence ID" value="NZ_RJVJ01000001.1"/>
</dbReference>
<dbReference type="AlphaFoldDB" id="A0A8G1ULR4"/>
<dbReference type="SUPFAM" id="SSF46785">
    <property type="entry name" value="Winged helix' DNA-binding domain"/>
    <property type="match status" value="1"/>
</dbReference>
<dbReference type="Proteomes" id="UP000267408">
    <property type="component" value="Unassembled WGS sequence"/>
</dbReference>
<dbReference type="PANTHER" id="PTHR18964">
    <property type="entry name" value="ROK (REPRESSOR, ORF, KINASE) FAMILY"/>
    <property type="match status" value="1"/>
</dbReference>
<dbReference type="Pfam" id="PF00480">
    <property type="entry name" value="ROK"/>
    <property type="match status" value="1"/>
</dbReference>
<dbReference type="PANTHER" id="PTHR18964:SF149">
    <property type="entry name" value="BIFUNCTIONAL UDP-N-ACETYLGLUCOSAMINE 2-EPIMERASE_N-ACETYLMANNOSAMINE KINASE"/>
    <property type="match status" value="1"/>
</dbReference>
<dbReference type="GO" id="GO:0016301">
    <property type="term" value="F:kinase activity"/>
    <property type="evidence" value="ECO:0007669"/>
    <property type="project" value="UniProtKB-KW"/>
</dbReference>
<dbReference type="InterPro" id="IPR036388">
    <property type="entry name" value="WH-like_DNA-bd_sf"/>
</dbReference>
<evidence type="ECO:0000313" key="3">
    <source>
        <dbReference type="Proteomes" id="UP000267408"/>
    </source>
</evidence>
<dbReference type="SUPFAM" id="SSF53067">
    <property type="entry name" value="Actin-like ATPase domain"/>
    <property type="match status" value="1"/>
</dbReference>
<dbReference type="InterPro" id="IPR043129">
    <property type="entry name" value="ATPase_NBD"/>
</dbReference>
<dbReference type="InterPro" id="IPR036390">
    <property type="entry name" value="WH_DNA-bd_sf"/>
</dbReference>